<gene>
    <name evidence="1" type="ORF">AZE34_02840</name>
</gene>
<protein>
    <submittedName>
        <fullName evidence="1">Portal protein</fullName>
    </submittedName>
</protein>
<dbReference type="NCBIfam" id="TIGR01537">
    <property type="entry name" value="portal_HK97"/>
    <property type="match status" value="1"/>
</dbReference>
<organism evidence="1">
    <name type="scientific">Staphylococcus hominis</name>
    <dbReference type="NCBI Taxonomy" id="1290"/>
    <lineage>
        <taxon>Bacteria</taxon>
        <taxon>Bacillati</taxon>
        <taxon>Bacillota</taxon>
        <taxon>Bacilli</taxon>
        <taxon>Bacillales</taxon>
        <taxon>Staphylococcaceae</taxon>
        <taxon>Staphylococcus</taxon>
    </lineage>
</organism>
<name>A0A3S7GTJ9_STAHO</name>
<dbReference type="Pfam" id="PF04860">
    <property type="entry name" value="Phage_portal"/>
    <property type="match status" value="1"/>
</dbReference>
<dbReference type="RefSeq" id="WP_265475262.1">
    <property type="nucleotide sequence ID" value="NZ_CP014567.1"/>
</dbReference>
<accession>A0A3S7GTJ9</accession>
<dbReference type="InterPro" id="IPR006944">
    <property type="entry name" value="Phage/GTA_portal"/>
</dbReference>
<dbReference type="InterPro" id="IPR006427">
    <property type="entry name" value="Portal_HK97"/>
</dbReference>
<reference evidence="1" key="1">
    <citation type="submission" date="2016-02" db="EMBL/GenBank/DDBJ databases">
        <title>Genomic sequence of a clinical Staphylococcus hominis isolate.</title>
        <authorList>
            <person name="McClure J.M."/>
            <person name="Zhang K."/>
        </authorList>
    </citation>
    <scope>NUCLEOTIDE SEQUENCE</scope>
    <source>
        <strain evidence="1">C34847</strain>
    </source>
</reference>
<evidence type="ECO:0000313" key="1">
    <source>
        <dbReference type="EMBL" id="AVI05745.1"/>
    </source>
</evidence>
<sequence length="401" mass="45884">MPKLIDKLLGLDKIREGQRKNYEMLNTGFSGFSQFTGDAYQSDVYRSAVDSIARHIAKLSGKHVVDNQNEANRYSKLNRILQDRPNPYMSSFDFLYKVATQYFLFNNAFILVQKDSRGNLTGLYPLTPASVEYVVDTNDEMYIKFLFKDGKMVYFHISEVAILRRHFNGNELLGDNNDAIMSSIELAHTQNEGMREAIKNSAQIRGLVKYNQTLSDSKLKEYKENFMKEFLSMSNNGGVITLDNMIDYTPLKPTDVQIDTPQMEVVKKKIYDYLGINESIVNGSYDENGWQAFFESTIEPFAIQISSELTEKIFTEREKAFANRIIFEASKLQYANTQSKTNVIKELLPLGVLSINQALDLLNLPRVENGDERIQSLNYIDKKIANAYQLQDKEGQTNEGN</sequence>
<dbReference type="AlphaFoldDB" id="A0A3S7GTJ9"/>
<proteinExistence type="predicted"/>
<dbReference type="EMBL" id="CP014567">
    <property type="protein sequence ID" value="AVI05745.1"/>
    <property type="molecule type" value="Genomic_DNA"/>
</dbReference>